<dbReference type="AlphaFoldDB" id="A0AA38CMS1"/>
<organism evidence="2 3">
    <name type="scientific">Taxus chinensis</name>
    <name type="common">Chinese yew</name>
    <name type="synonym">Taxus wallichiana var. chinensis</name>
    <dbReference type="NCBI Taxonomy" id="29808"/>
    <lineage>
        <taxon>Eukaryota</taxon>
        <taxon>Viridiplantae</taxon>
        <taxon>Streptophyta</taxon>
        <taxon>Embryophyta</taxon>
        <taxon>Tracheophyta</taxon>
        <taxon>Spermatophyta</taxon>
        <taxon>Pinopsida</taxon>
        <taxon>Pinidae</taxon>
        <taxon>Conifers II</taxon>
        <taxon>Cupressales</taxon>
        <taxon>Taxaceae</taxon>
        <taxon>Taxus</taxon>
    </lineage>
</organism>
<sequence>LRMAARYGAFVRSVKPAFHSFRAAAEAGGRPASSAAKAFSRKNPLGSSTSSFRNPFISSSRLPAQLRRMMSMIPLHNMVATARLTSHVSLNSSSCGTLSQ</sequence>
<feature type="region of interest" description="Disordered" evidence="1">
    <location>
        <begin position="27"/>
        <end position="52"/>
    </location>
</feature>
<evidence type="ECO:0000313" key="3">
    <source>
        <dbReference type="Proteomes" id="UP000824469"/>
    </source>
</evidence>
<dbReference type="PANTHER" id="PTHR33156:SF2">
    <property type="entry name" value="OS01G0738000 PROTEIN"/>
    <property type="match status" value="1"/>
</dbReference>
<dbReference type="OMA" id="FRRRCAQ"/>
<evidence type="ECO:0000313" key="2">
    <source>
        <dbReference type="EMBL" id="KAH9303305.1"/>
    </source>
</evidence>
<keyword evidence="3" id="KW-1185">Reference proteome</keyword>
<gene>
    <name evidence="2" type="ORF">KI387_014888</name>
</gene>
<proteinExistence type="predicted"/>
<accession>A0AA38CMS1</accession>
<feature type="non-terminal residue" evidence="2">
    <location>
        <position position="100"/>
    </location>
</feature>
<feature type="non-terminal residue" evidence="2">
    <location>
        <position position="1"/>
    </location>
</feature>
<evidence type="ECO:0000256" key="1">
    <source>
        <dbReference type="SAM" id="MobiDB-lite"/>
    </source>
</evidence>
<name>A0AA38CMS1_TAXCH</name>
<reference evidence="2 3" key="1">
    <citation type="journal article" date="2021" name="Nat. Plants">
        <title>The Taxus genome provides insights into paclitaxel biosynthesis.</title>
        <authorList>
            <person name="Xiong X."/>
            <person name="Gou J."/>
            <person name="Liao Q."/>
            <person name="Li Y."/>
            <person name="Zhou Q."/>
            <person name="Bi G."/>
            <person name="Li C."/>
            <person name="Du R."/>
            <person name="Wang X."/>
            <person name="Sun T."/>
            <person name="Guo L."/>
            <person name="Liang H."/>
            <person name="Lu P."/>
            <person name="Wu Y."/>
            <person name="Zhang Z."/>
            <person name="Ro D.K."/>
            <person name="Shang Y."/>
            <person name="Huang S."/>
            <person name="Yan J."/>
        </authorList>
    </citation>
    <scope>NUCLEOTIDE SEQUENCE [LARGE SCALE GENOMIC DNA]</scope>
    <source>
        <strain evidence="2">Ta-2019</strain>
    </source>
</reference>
<dbReference type="EMBL" id="JAHRHJ020000009">
    <property type="protein sequence ID" value="KAH9303305.1"/>
    <property type="molecule type" value="Genomic_DNA"/>
</dbReference>
<dbReference type="PANTHER" id="PTHR33156">
    <property type="entry name" value="OS02G0230000 PROTEIN"/>
    <property type="match status" value="1"/>
</dbReference>
<dbReference type="InterPro" id="IPR043459">
    <property type="entry name" value="NFD6/NOXY2-like"/>
</dbReference>
<dbReference type="Proteomes" id="UP000824469">
    <property type="component" value="Unassembled WGS sequence"/>
</dbReference>
<protein>
    <submittedName>
        <fullName evidence="2">Uncharacterized protein</fullName>
    </submittedName>
</protein>
<comment type="caution">
    <text evidence="2">The sequence shown here is derived from an EMBL/GenBank/DDBJ whole genome shotgun (WGS) entry which is preliminary data.</text>
</comment>